<protein>
    <recommendedName>
        <fullName evidence="7">FAD-binding domain-containing protein</fullName>
    </recommendedName>
</protein>
<evidence type="ECO:0000256" key="2">
    <source>
        <dbReference type="ARBA" id="ARBA00005179"/>
    </source>
</evidence>
<organism evidence="8 9">
    <name type="scientific">Apiospora kogelbergensis</name>
    <dbReference type="NCBI Taxonomy" id="1337665"/>
    <lineage>
        <taxon>Eukaryota</taxon>
        <taxon>Fungi</taxon>
        <taxon>Dikarya</taxon>
        <taxon>Ascomycota</taxon>
        <taxon>Pezizomycotina</taxon>
        <taxon>Sordariomycetes</taxon>
        <taxon>Xylariomycetidae</taxon>
        <taxon>Amphisphaeriales</taxon>
        <taxon>Apiosporaceae</taxon>
        <taxon>Apiospora</taxon>
    </lineage>
</organism>
<dbReference type="AlphaFoldDB" id="A0AAW0R3G7"/>
<evidence type="ECO:0000259" key="7">
    <source>
        <dbReference type="Pfam" id="PF01494"/>
    </source>
</evidence>
<evidence type="ECO:0000256" key="5">
    <source>
        <dbReference type="ARBA" id="ARBA00022827"/>
    </source>
</evidence>
<comment type="similarity">
    <text evidence="3">Belongs to the paxM FAD-dependent monooxygenase family.</text>
</comment>
<comment type="pathway">
    <text evidence="2">Secondary metabolite biosynthesis.</text>
</comment>
<dbReference type="GO" id="GO:0071949">
    <property type="term" value="F:FAD binding"/>
    <property type="evidence" value="ECO:0007669"/>
    <property type="project" value="InterPro"/>
</dbReference>
<dbReference type="InterPro" id="IPR036188">
    <property type="entry name" value="FAD/NAD-bd_sf"/>
</dbReference>
<dbReference type="PANTHER" id="PTHR47356:SF2">
    <property type="entry name" value="FAD-BINDING DOMAIN-CONTAINING PROTEIN-RELATED"/>
    <property type="match status" value="1"/>
</dbReference>
<dbReference type="EMBL" id="JAQQWP010000003">
    <property type="protein sequence ID" value="KAK8123461.1"/>
    <property type="molecule type" value="Genomic_DNA"/>
</dbReference>
<dbReference type="InterPro" id="IPR002938">
    <property type="entry name" value="FAD-bd"/>
</dbReference>
<dbReference type="PRINTS" id="PR00420">
    <property type="entry name" value="RNGMNOXGNASE"/>
</dbReference>
<comment type="caution">
    <text evidence="8">The sequence shown here is derived from an EMBL/GenBank/DDBJ whole genome shotgun (WGS) entry which is preliminary data.</text>
</comment>
<dbReference type="Pfam" id="PF01494">
    <property type="entry name" value="FAD_binding_3"/>
    <property type="match status" value="1"/>
</dbReference>
<proteinExistence type="inferred from homology"/>
<dbReference type="InterPro" id="IPR050562">
    <property type="entry name" value="FAD_mOase_fung"/>
</dbReference>
<name>A0AAW0R3G7_9PEZI</name>
<reference evidence="8 9" key="1">
    <citation type="submission" date="2023-01" db="EMBL/GenBank/DDBJ databases">
        <title>Analysis of 21 Apiospora genomes using comparative genomics revels a genus with tremendous synthesis potential of carbohydrate active enzymes and secondary metabolites.</title>
        <authorList>
            <person name="Sorensen T."/>
        </authorList>
    </citation>
    <scope>NUCLEOTIDE SEQUENCE [LARGE SCALE GENOMIC DNA]</scope>
    <source>
        <strain evidence="8 9">CBS 117206</strain>
    </source>
</reference>
<dbReference type="Proteomes" id="UP001392437">
    <property type="component" value="Unassembled WGS sequence"/>
</dbReference>
<comment type="cofactor">
    <cofactor evidence="1">
        <name>FAD</name>
        <dbReference type="ChEBI" id="CHEBI:57692"/>
    </cofactor>
</comment>
<feature type="domain" description="FAD-binding" evidence="7">
    <location>
        <begin position="9"/>
        <end position="339"/>
    </location>
</feature>
<accession>A0AAW0R3G7</accession>
<evidence type="ECO:0000256" key="1">
    <source>
        <dbReference type="ARBA" id="ARBA00001974"/>
    </source>
</evidence>
<keyword evidence="5" id="KW-0274">FAD</keyword>
<keyword evidence="9" id="KW-1185">Reference proteome</keyword>
<evidence type="ECO:0000256" key="3">
    <source>
        <dbReference type="ARBA" id="ARBA00007992"/>
    </source>
</evidence>
<evidence type="ECO:0000313" key="9">
    <source>
        <dbReference type="Proteomes" id="UP001392437"/>
    </source>
</evidence>
<keyword evidence="4" id="KW-0285">Flavoprotein</keyword>
<evidence type="ECO:0000313" key="8">
    <source>
        <dbReference type="EMBL" id="KAK8123461.1"/>
    </source>
</evidence>
<sequence length="442" mass="49231">MADQKPEEFRVILVGGGPVALTAAHALSKAGIDYVILERQDQLDLDSGASVAVWPHNVRLLDQLGMLEEANRTFMPVLYKRNIRRDGSQISKSNMFEAMQINHGHPWMCFHRAKLMNMLCSNLPDPSKVMLNKEVVSIETTPTGVTVTCADKTTYTGSVVIGADGVRSTIRRLMNEEAAKQPDEPFLSTYKGLYGYATKSPELDAATCYETHSGRMTIQLIVAEQQQHFLVYEKMEKATADRGPRVTDADKDAFAAKYADVKFPGREPGQWVTFGDVWTNRQWSMLSNIEEGVVKQWHQGRCVLVGDSAHKMTPNTGFGMNSGLQGVAHLVNRLHTLLQTNPSPDGAALTKVFTEYQAALERNSKTTVDMAGLYTRLVAWDNPVWKFLDQYFLPYVNGDVTSLNILMSPIVQKGVPLDFLQENSFKTGKYSYHTGQSIVKVA</sequence>
<dbReference type="SUPFAM" id="SSF51905">
    <property type="entry name" value="FAD/NAD(P)-binding domain"/>
    <property type="match status" value="1"/>
</dbReference>
<evidence type="ECO:0000256" key="4">
    <source>
        <dbReference type="ARBA" id="ARBA00022630"/>
    </source>
</evidence>
<dbReference type="GO" id="GO:0004497">
    <property type="term" value="F:monooxygenase activity"/>
    <property type="evidence" value="ECO:0007669"/>
    <property type="project" value="InterPro"/>
</dbReference>
<evidence type="ECO:0000256" key="6">
    <source>
        <dbReference type="ARBA" id="ARBA00023002"/>
    </source>
</evidence>
<dbReference type="Gene3D" id="3.50.50.60">
    <property type="entry name" value="FAD/NAD(P)-binding domain"/>
    <property type="match status" value="1"/>
</dbReference>
<gene>
    <name evidence="8" type="ORF">PG999_003379</name>
</gene>
<dbReference type="PANTHER" id="PTHR47356">
    <property type="entry name" value="FAD-DEPENDENT MONOOXYGENASE ASQG-RELATED"/>
    <property type="match status" value="1"/>
</dbReference>
<keyword evidence="6" id="KW-0560">Oxidoreductase</keyword>